<evidence type="ECO:0000256" key="1">
    <source>
        <dbReference type="SAM" id="MobiDB-lite"/>
    </source>
</evidence>
<reference evidence="2 3" key="1">
    <citation type="journal article" date="2019" name="Sci. Rep.">
        <title>Comparative genomics of chytrid fungi reveal insights into the obligate biotrophic and pathogenic lifestyle of Synchytrium endobioticum.</title>
        <authorList>
            <person name="van de Vossenberg B.T.L.H."/>
            <person name="Warris S."/>
            <person name="Nguyen H.D.T."/>
            <person name="van Gent-Pelzer M.P.E."/>
            <person name="Joly D.L."/>
            <person name="van de Geest H.C."/>
            <person name="Bonants P.J.M."/>
            <person name="Smith D.S."/>
            <person name="Levesque C.A."/>
            <person name="van der Lee T.A.J."/>
        </authorList>
    </citation>
    <scope>NUCLEOTIDE SEQUENCE [LARGE SCALE GENOMIC DNA]</scope>
    <source>
        <strain evidence="2 3">CBS 675.73</strain>
    </source>
</reference>
<dbReference type="Pfam" id="PF01501">
    <property type="entry name" value="Glyco_transf_8"/>
    <property type="match status" value="1"/>
</dbReference>
<dbReference type="AlphaFoldDB" id="A0A507EVA0"/>
<dbReference type="SUPFAM" id="SSF53448">
    <property type="entry name" value="Nucleotide-diphospho-sugar transferases"/>
    <property type="match status" value="1"/>
</dbReference>
<feature type="region of interest" description="Disordered" evidence="1">
    <location>
        <begin position="375"/>
        <end position="436"/>
    </location>
</feature>
<organism evidence="2 3">
    <name type="scientific">Chytriomyces confervae</name>
    <dbReference type="NCBI Taxonomy" id="246404"/>
    <lineage>
        <taxon>Eukaryota</taxon>
        <taxon>Fungi</taxon>
        <taxon>Fungi incertae sedis</taxon>
        <taxon>Chytridiomycota</taxon>
        <taxon>Chytridiomycota incertae sedis</taxon>
        <taxon>Chytridiomycetes</taxon>
        <taxon>Chytridiales</taxon>
        <taxon>Chytriomycetaceae</taxon>
        <taxon>Chytriomyces</taxon>
    </lineage>
</organism>
<dbReference type="STRING" id="246404.A0A507EVA0"/>
<dbReference type="OrthoDB" id="2014201at2759"/>
<gene>
    <name evidence="2" type="ORF">CcCBS67573_g07593</name>
</gene>
<dbReference type="Gene3D" id="3.90.550.10">
    <property type="entry name" value="Spore Coat Polysaccharide Biosynthesis Protein SpsA, Chain A"/>
    <property type="match status" value="1"/>
</dbReference>
<name>A0A507EVA0_9FUNG</name>
<sequence>MTYAYVTLVTNDAYAAGALVLAHRLRNTYGTQHETVALIPPSQLSQDTVAQLYRVFDRVVYVGLLHSGRAPGDAHNLALLGRSELDVTYTKLHVFDPSVIGAHITRIVFLDADTLPLRPIDGLFSVLDGDSSGGFDNAGPVFAAAPDVGWPDIFNSGVFVAKPNKEIFDALCWDAQYAGSFDGGDQGILNSFFHTWAGHHPSPLDVTHLNIEAPVPRPTVSAANLRTARLPFSFNVTPSAVYSYLPAFTRFRSDINILHFAGFSKPWDQQRFSDGSVWNTEESSDTISFYDIWWNAYDDLKMKWKLEDADAENRRVEHARKMHESRASTPTHSSTSKQKDATHYSWDRLELPGAARTAPAPPVSGTVQVQFITSTSHTPAKLNTQQTTSKKSAGPKSPLKIFDMKSDTESKQFQDPRKMAPKSSVSPVSPTTPTGNYRSAFDNHVPRPSSSAQVEYFLETGQGQYVSESMSSRYNWDPSEFSVEQRRRSQYNLPVMVPLAKTSALPTSSEAIGGRQKSSDSLVDEEGVSLHPVRK</sequence>
<dbReference type="InterPro" id="IPR050587">
    <property type="entry name" value="GNT1/Glycosyltrans_8"/>
</dbReference>
<dbReference type="GO" id="GO:0016757">
    <property type="term" value="F:glycosyltransferase activity"/>
    <property type="evidence" value="ECO:0007669"/>
    <property type="project" value="InterPro"/>
</dbReference>
<feature type="region of interest" description="Disordered" evidence="1">
    <location>
        <begin position="315"/>
        <end position="343"/>
    </location>
</feature>
<comment type="caution">
    <text evidence="2">The sequence shown here is derived from an EMBL/GenBank/DDBJ whole genome shotgun (WGS) entry which is preliminary data.</text>
</comment>
<dbReference type="InterPro" id="IPR002495">
    <property type="entry name" value="Glyco_trans_8"/>
</dbReference>
<protein>
    <recommendedName>
        <fullName evidence="4">Glycogenin glucosyltransferase</fullName>
    </recommendedName>
</protein>
<dbReference type="InterPro" id="IPR029044">
    <property type="entry name" value="Nucleotide-diphossugar_trans"/>
</dbReference>
<evidence type="ECO:0000313" key="3">
    <source>
        <dbReference type="Proteomes" id="UP000320333"/>
    </source>
</evidence>
<keyword evidence="3" id="KW-1185">Reference proteome</keyword>
<feature type="compositionally biased region" description="Low complexity" evidence="1">
    <location>
        <begin position="423"/>
        <end position="434"/>
    </location>
</feature>
<dbReference type="PANTHER" id="PTHR11183">
    <property type="entry name" value="GLYCOGENIN SUBFAMILY MEMBER"/>
    <property type="match status" value="1"/>
</dbReference>
<dbReference type="EMBL" id="QEAP01000410">
    <property type="protein sequence ID" value="TPX67156.1"/>
    <property type="molecule type" value="Genomic_DNA"/>
</dbReference>
<dbReference type="CDD" id="cd02537">
    <property type="entry name" value="GT8_Glycogenin"/>
    <property type="match status" value="1"/>
</dbReference>
<dbReference type="Proteomes" id="UP000320333">
    <property type="component" value="Unassembled WGS sequence"/>
</dbReference>
<evidence type="ECO:0000313" key="2">
    <source>
        <dbReference type="EMBL" id="TPX67156.1"/>
    </source>
</evidence>
<feature type="compositionally biased region" description="Polar residues" evidence="1">
    <location>
        <begin position="375"/>
        <end position="391"/>
    </location>
</feature>
<feature type="compositionally biased region" description="Basic and acidic residues" evidence="1">
    <location>
        <begin position="402"/>
        <end position="418"/>
    </location>
</feature>
<feature type="compositionally biased region" description="Polar residues" evidence="1">
    <location>
        <begin position="327"/>
        <end position="336"/>
    </location>
</feature>
<proteinExistence type="predicted"/>
<evidence type="ECO:0008006" key="4">
    <source>
        <dbReference type="Google" id="ProtNLM"/>
    </source>
</evidence>
<feature type="region of interest" description="Disordered" evidence="1">
    <location>
        <begin position="504"/>
        <end position="535"/>
    </location>
</feature>
<accession>A0A507EVA0</accession>